<evidence type="ECO:0000313" key="3">
    <source>
        <dbReference type="EMBL" id="SIS21258.1"/>
    </source>
</evidence>
<reference evidence="3 4" key="1">
    <citation type="submission" date="2017-01" db="EMBL/GenBank/DDBJ databases">
        <authorList>
            <person name="Mah S.A."/>
            <person name="Swanson W.J."/>
            <person name="Moy G.W."/>
            <person name="Vacquier V.D."/>
        </authorList>
    </citation>
    <scope>NUCLEOTIDE SEQUENCE [LARGE SCALE GENOMIC DNA]</scope>
    <source>
        <strain evidence="3 4">CPCC 203464</strain>
    </source>
</reference>
<name>A0A1N7H9A3_9NOCA</name>
<proteinExistence type="predicted"/>
<sequence length="231" mass="24964">MVENGPKARRGEALRCATVMDMSHIWFVILGCEIGFWAVVLAGLVARYLLRRPRLSTGILLAVPVVDLALVAAVSLDLSSGAPVQSVHRLAGIYLGVTVAFGHSMIAWADGWFAHRFAGGPRPRRTSTTGPAALRHEVTAFARWLAAAAIAAGITWLLAITVADDSQARDLYGIFPTLGVVTAIWLVTGPVWTAVSGGRRRGSDVPAAQQDRRTRHRGDRIDEQQREPGQR</sequence>
<dbReference type="PROSITE" id="PS51257">
    <property type="entry name" value="PROKAR_LIPOPROTEIN"/>
    <property type="match status" value="1"/>
</dbReference>
<dbReference type="EMBL" id="FTNT01000013">
    <property type="protein sequence ID" value="SIS21258.1"/>
    <property type="molecule type" value="Genomic_DNA"/>
</dbReference>
<accession>A0A1N7H9A3</accession>
<feature type="region of interest" description="Disordered" evidence="1">
    <location>
        <begin position="197"/>
        <end position="231"/>
    </location>
</feature>
<dbReference type="Proteomes" id="UP000186218">
    <property type="component" value="Unassembled WGS sequence"/>
</dbReference>
<dbReference type="AlphaFoldDB" id="A0A1N7H9A3"/>
<keyword evidence="2" id="KW-0812">Transmembrane</keyword>
<feature type="transmembrane region" description="Helical" evidence="2">
    <location>
        <begin position="58"/>
        <end position="79"/>
    </location>
</feature>
<evidence type="ECO:0000313" key="4">
    <source>
        <dbReference type="Proteomes" id="UP000186218"/>
    </source>
</evidence>
<feature type="transmembrane region" description="Helical" evidence="2">
    <location>
        <begin position="91"/>
        <end position="114"/>
    </location>
</feature>
<evidence type="ECO:0000256" key="1">
    <source>
        <dbReference type="SAM" id="MobiDB-lite"/>
    </source>
</evidence>
<feature type="transmembrane region" description="Helical" evidence="2">
    <location>
        <begin position="144"/>
        <end position="162"/>
    </location>
</feature>
<dbReference type="STRING" id="1344003.SAMN05445060_3711"/>
<feature type="transmembrane region" description="Helical" evidence="2">
    <location>
        <begin position="174"/>
        <end position="195"/>
    </location>
</feature>
<evidence type="ECO:0000256" key="2">
    <source>
        <dbReference type="SAM" id="Phobius"/>
    </source>
</evidence>
<organism evidence="3 4">
    <name type="scientific">Williamsia sterculiae</name>
    <dbReference type="NCBI Taxonomy" id="1344003"/>
    <lineage>
        <taxon>Bacteria</taxon>
        <taxon>Bacillati</taxon>
        <taxon>Actinomycetota</taxon>
        <taxon>Actinomycetes</taxon>
        <taxon>Mycobacteriales</taxon>
        <taxon>Nocardiaceae</taxon>
        <taxon>Williamsia</taxon>
    </lineage>
</organism>
<keyword evidence="2" id="KW-1133">Transmembrane helix</keyword>
<keyword evidence="2" id="KW-0472">Membrane</keyword>
<gene>
    <name evidence="3" type="ORF">SAMN05445060_3711</name>
</gene>
<protein>
    <submittedName>
        <fullName evidence="3">Uncharacterized protein</fullName>
    </submittedName>
</protein>
<feature type="transmembrane region" description="Helical" evidence="2">
    <location>
        <begin position="25"/>
        <end position="46"/>
    </location>
</feature>
<keyword evidence="4" id="KW-1185">Reference proteome</keyword>
<feature type="compositionally biased region" description="Basic and acidic residues" evidence="1">
    <location>
        <begin position="219"/>
        <end position="231"/>
    </location>
</feature>